<feature type="domain" description="HTH tetR-type" evidence="5">
    <location>
        <begin position="14"/>
        <end position="74"/>
    </location>
</feature>
<evidence type="ECO:0000313" key="7">
    <source>
        <dbReference type="Proteomes" id="UP000759443"/>
    </source>
</evidence>
<dbReference type="InterPro" id="IPR041478">
    <property type="entry name" value="TetR_C_27"/>
</dbReference>
<dbReference type="Gene3D" id="1.10.357.10">
    <property type="entry name" value="Tetracycline Repressor, domain 2"/>
    <property type="match status" value="1"/>
</dbReference>
<dbReference type="InterPro" id="IPR050109">
    <property type="entry name" value="HTH-type_TetR-like_transc_reg"/>
</dbReference>
<evidence type="ECO:0000259" key="5">
    <source>
        <dbReference type="PROSITE" id="PS50977"/>
    </source>
</evidence>
<evidence type="ECO:0000256" key="3">
    <source>
        <dbReference type="ARBA" id="ARBA00023163"/>
    </source>
</evidence>
<dbReference type="Pfam" id="PF17935">
    <property type="entry name" value="TetR_C_27"/>
    <property type="match status" value="1"/>
</dbReference>
<evidence type="ECO:0000256" key="1">
    <source>
        <dbReference type="ARBA" id="ARBA00023015"/>
    </source>
</evidence>
<protein>
    <submittedName>
        <fullName evidence="6">TetR/AcrR family transcriptional repressor of the ameABC operon</fullName>
    </submittedName>
</protein>
<keyword evidence="2 4" id="KW-0238">DNA-binding</keyword>
<proteinExistence type="predicted"/>
<evidence type="ECO:0000256" key="2">
    <source>
        <dbReference type="ARBA" id="ARBA00023125"/>
    </source>
</evidence>
<reference evidence="6 7" key="1">
    <citation type="submission" date="2021-03" db="EMBL/GenBank/DDBJ databases">
        <title>Genomic Encyclopedia of Type Strains, Phase IV (KMG-IV): sequencing the most valuable type-strain genomes for metagenomic binning, comparative biology and taxonomic classification.</title>
        <authorList>
            <person name="Goeker M."/>
        </authorList>
    </citation>
    <scope>NUCLEOTIDE SEQUENCE [LARGE SCALE GENOMIC DNA]</scope>
    <source>
        <strain evidence="6 7">DSM 21600</strain>
    </source>
</reference>
<keyword evidence="1" id="KW-0805">Transcription regulation</keyword>
<name>A0ABS4E272_9HYPH</name>
<dbReference type="EMBL" id="JAGGJU010000009">
    <property type="protein sequence ID" value="MBP1852045.1"/>
    <property type="molecule type" value="Genomic_DNA"/>
</dbReference>
<dbReference type="Proteomes" id="UP000759443">
    <property type="component" value="Unassembled WGS sequence"/>
</dbReference>
<sequence length="202" mass="22869">MADKSVRRPRRRASETRQDILDTAETLFRARGYASVAMADVAAALDMSPANVFKHFRTKSDLVTAITLRHLETAIDRLARLESTGPAPTRMRRLIGDLMEAHLGDLEDRPHLFEMVMMATHEEQVCSERYCEMMTTAIRQIIEDGCREGSFKVDDPERAARATFYSCNALLHPLLLRHTSTDKLATRLDEVLWLVIAALQPS</sequence>
<dbReference type="InterPro" id="IPR009057">
    <property type="entry name" value="Homeodomain-like_sf"/>
</dbReference>
<dbReference type="PANTHER" id="PTHR30055">
    <property type="entry name" value="HTH-TYPE TRANSCRIPTIONAL REGULATOR RUTR"/>
    <property type="match status" value="1"/>
</dbReference>
<dbReference type="SUPFAM" id="SSF48498">
    <property type="entry name" value="Tetracyclin repressor-like, C-terminal domain"/>
    <property type="match status" value="1"/>
</dbReference>
<dbReference type="PANTHER" id="PTHR30055:SF151">
    <property type="entry name" value="TRANSCRIPTIONAL REGULATORY PROTEIN"/>
    <property type="match status" value="1"/>
</dbReference>
<dbReference type="InterPro" id="IPR036271">
    <property type="entry name" value="Tet_transcr_reg_TetR-rel_C_sf"/>
</dbReference>
<feature type="DNA-binding region" description="H-T-H motif" evidence="4">
    <location>
        <begin position="37"/>
        <end position="56"/>
    </location>
</feature>
<keyword evidence="3" id="KW-0804">Transcription</keyword>
<accession>A0ABS4E272</accession>
<comment type="caution">
    <text evidence="6">The sequence shown here is derived from an EMBL/GenBank/DDBJ whole genome shotgun (WGS) entry which is preliminary data.</text>
</comment>
<dbReference type="RefSeq" id="WP_209946872.1">
    <property type="nucleotide sequence ID" value="NZ_JAGGJU010000009.1"/>
</dbReference>
<gene>
    <name evidence="6" type="ORF">J2Z17_003497</name>
</gene>
<evidence type="ECO:0000313" key="6">
    <source>
        <dbReference type="EMBL" id="MBP1852045.1"/>
    </source>
</evidence>
<dbReference type="Pfam" id="PF00440">
    <property type="entry name" value="TetR_N"/>
    <property type="match status" value="1"/>
</dbReference>
<keyword evidence="7" id="KW-1185">Reference proteome</keyword>
<organism evidence="6 7">
    <name type="scientific">Rhizobium halophytocola</name>
    <dbReference type="NCBI Taxonomy" id="735519"/>
    <lineage>
        <taxon>Bacteria</taxon>
        <taxon>Pseudomonadati</taxon>
        <taxon>Pseudomonadota</taxon>
        <taxon>Alphaproteobacteria</taxon>
        <taxon>Hyphomicrobiales</taxon>
        <taxon>Rhizobiaceae</taxon>
        <taxon>Rhizobium/Agrobacterium group</taxon>
        <taxon>Rhizobium</taxon>
    </lineage>
</organism>
<dbReference type="PRINTS" id="PR00455">
    <property type="entry name" value="HTHTETR"/>
</dbReference>
<dbReference type="PROSITE" id="PS50977">
    <property type="entry name" value="HTH_TETR_2"/>
    <property type="match status" value="1"/>
</dbReference>
<evidence type="ECO:0000256" key="4">
    <source>
        <dbReference type="PROSITE-ProRule" id="PRU00335"/>
    </source>
</evidence>
<dbReference type="InterPro" id="IPR001647">
    <property type="entry name" value="HTH_TetR"/>
</dbReference>
<dbReference type="SUPFAM" id="SSF46689">
    <property type="entry name" value="Homeodomain-like"/>
    <property type="match status" value="1"/>
</dbReference>